<dbReference type="KEGG" id="hut:Huta_0237"/>
<reference evidence="1 2" key="1">
    <citation type="journal article" date="2009" name="Stand. Genomic Sci.">
        <title>Complete genome sequence of Halorhabdus utahensis type strain (AX-2).</title>
        <authorList>
            <person name="Anderson I."/>
            <person name="Tindall B.J."/>
            <person name="Pomrenke H."/>
            <person name="Goker M."/>
            <person name="Lapidus A."/>
            <person name="Nolan M."/>
            <person name="Copeland A."/>
            <person name="Glavina Del Rio T."/>
            <person name="Chen F."/>
            <person name="Tice H."/>
            <person name="Cheng J.F."/>
            <person name="Lucas S."/>
            <person name="Chertkov O."/>
            <person name="Bruce D."/>
            <person name="Brettin T."/>
            <person name="Detter J.C."/>
            <person name="Han C."/>
            <person name="Goodwin L."/>
            <person name="Land M."/>
            <person name="Hauser L."/>
            <person name="Chang Y.J."/>
            <person name="Jeffries C.D."/>
            <person name="Pitluck S."/>
            <person name="Pati A."/>
            <person name="Mavromatis K."/>
            <person name="Ivanova N."/>
            <person name="Ovchinnikova G."/>
            <person name="Chen A."/>
            <person name="Palaniappan K."/>
            <person name="Chain P."/>
            <person name="Rohde M."/>
            <person name="Bristow J."/>
            <person name="Eisen J.A."/>
            <person name="Markowitz V."/>
            <person name="Hugenholtz P."/>
            <person name="Kyrpides N.C."/>
            <person name="Klenk H.P."/>
        </authorList>
    </citation>
    <scope>NUCLEOTIDE SEQUENCE [LARGE SCALE GENOMIC DNA]</scope>
    <source>
        <strain evidence="2">DSM 12940 / JCM 11049 / AX-2</strain>
    </source>
</reference>
<accession>C7NPX8</accession>
<organism evidence="1 2">
    <name type="scientific">Halorhabdus utahensis (strain DSM 12940 / JCM 11049 / AX-2)</name>
    <dbReference type="NCBI Taxonomy" id="519442"/>
    <lineage>
        <taxon>Archaea</taxon>
        <taxon>Methanobacteriati</taxon>
        <taxon>Methanobacteriota</taxon>
        <taxon>Stenosarchaea group</taxon>
        <taxon>Halobacteria</taxon>
        <taxon>Halobacteriales</taxon>
        <taxon>Haloarculaceae</taxon>
        <taxon>Halorhabdus</taxon>
    </lineage>
</organism>
<protein>
    <submittedName>
        <fullName evidence="1">Uncharacterized protein</fullName>
    </submittedName>
</protein>
<dbReference type="EMBL" id="CP001687">
    <property type="protein sequence ID" value="ACV10425.1"/>
    <property type="molecule type" value="Genomic_DNA"/>
</dbReference>
<name>C7NPX8_HALUD</name>
<gene>
    <name evidence="1" type="ordered locus">Huta_0237</name>
</gene>
<sequence>MITVTCMGQMGMFRTATVRQKVIPVGSQADLARRGIRTLKGIQGTRMQPRRMGTLMRWNTVCA</sequence>
<dbReference type="AlphaFoldDB" id="C7NPX8"/>
<evidence type="ECO:0000313" key="2">
    <source>
        <dbReference type="Proteomes" id="UP000002071"/>
    </source>
</evidence>
<dbReference type="Proteomes" id="UP000002071">
    <property type="component" value="Chromosome"/>
</dbReference>
<keyword evidence="2" id="KW-1185">Reference proteome</keyword>
<proteinExistence type="predicted"/>
<evidence type="ECO:0000313" key="1">
    <source>
        <dbReference type="EMBL" id="ACV10425.1"/>
    </source>
</evidence>
<dbReference type="HOGENOM" id="CLU_2875005_0_0_2"/>